<dbReference type="Proteomes" id="UP000001072">
    <property type="component" value="Unassembled WGS sequence"/>
</dbReference>
<evidence type="ECO:0000313" key="8">
    <source>
        <dbReference type="Proteomes" id="UP000001072"/>
    </source>
</evidence>
<dbReference type="Pfam" id="PF05277">
    <property type="entry name" value="DUF726"/>
    <property type="match status" value="1"/>
</dbReference>
<keyword evidence="3 6" id="KW-0812">Transmembrane</keyword>
<dbReference type="VEuPathDB" id="FungiDB:MELLADRAFT_116771"/>
<organism evidence="8">
    <name type="scientific">Melampsora larici-populina (strain 98AG31 / pathotype 3-4-7)</name>
    <name type="common">Poplar leaf rust fungus</name>
    <dbReference type="NCBI Taxonomy" id="747676"/>
    <lineage>
        <taxon>Eukaryota</taxon>
        <taxon>Fungi</taxon>
        <taxon>Dikarya</taxon>
        <taxon>Basidiomycota</taxon>
        <taxon>Pucciniomycotina</taxon>
        <taxon>Pucciniomycetes</taxon>
        <taxon>Pucciniales</taxon>
        <taxon>Melampsoraceae</taxon>
        <taxon>Melampsora</taxon>
    </lineage>
</organism>
<keyword evidence="5 6" id="KW-0472">Membrane</keyword>
<evidence type="ECO:0000256" key="4">
    <source>
        <dbReference type="ARBA" id="ARBA00022989"/>
    </source>
</evidence>
<keyword evidence="4 6" id="KW-1133">Transmembrane helix</keyword>
<protein>
    <recommendedName>
        <fullName evidence="9">DUF726-domain-containing protein</fullName>
    </recommendedName>
</protein>
<dbReference type="PANTHER" id="PTHR17920:SF23">
    <property type="entry name" value="DUF726-DOMAIN-CONTAINING PROTEIN"/>
    <property type="match status" value="1"/>
</dbReference>
<evidence type="ECO:0000256" key="3">
    <source>
        <dbReference type="ARBA" id="ARBA00022692"/>
    </source>
</evidence>
<dbReference type="SUPFAM" id="SSF53474">
    <property type="entry name" value="alpha/beta-Hydrolases"/>
    <property type="match status" value="1"/>
</dbReference>
<reference evidence="8" key="1">
    <citation type="journal article" date="2011" name="Proc. Natl. Acad. Sci. U.S.A.">
        <title>Obligate biotrophy features unraveled by the genomic analysis of rust fungi.</title>
        <authorList>
            <person name="Duplessis S."/>
            <person name="Cuomo C.A."/>
            <person name="Lin Y.-C."/>
            <person name="Aerts A."/>
            <person name="Tisserant E."/>
            <person name="Veneault-Fourrey C."/>
            <person name="Joly D.L."/>
            <person name="Hacquard S."/>
            <person name="Amselem J."/>
            <person name="Cantarel B.L."/>
            <person name="Chiu R."/>
            <person name="Coutinho P.M."/>
            <person name="Feau N."/>
            <person name="Field M."/>
            <person name="Frey P."/>
            <person name="Gelhaye E."/>
            <person name="Goldberg J."/>
            <person name="Grabherr M.G."/>
            <person name="Kodira C.D."/>
            <person name="Kohler A."/>
            <person name="Kuees U."/>
            <person name="Lindquist E.A."/>
            <person name="Lucas S.M."/>
            <person name="Mago R."/>
            <person name="Mauceli E."/>
            <person name="Morin E."/>
            <person name="Murat C."/>
            <person name="Pangilinan J.L."/>
            <person name="Park R."/>
            <person name="Pearson M."/>
            <person name="Quesneville H."/>
            <person name="Rouhier N."/>
            <person name="Sakthikumar S."/>
            <person name="Salamov A.A."/>
            <person name="Schmutz J."/>
            <person name="Selles B."/>
            <person name="Shapiro H."/>
            <person name="Tanguay P."/>
            <person name="Tuskan G.A."/>
            <person name="Henrissat B."/>
            <person name="Van de Peer Y."/>
            <person name="Rouze P."/>
            <person name="Ellis J.G."/>
            <person name="Dodds P.N."/>
            <person name="Schein J.E."/>
            <person name="Zhong S."/>
            <person name="Hamelin R.C."/>
            <person name="Grigoriev I.V."/>
            <person name="Szabo L.J."/>
            <person name="Martin F."/>
        </authorList>
    </citation>
    <scope>NUCLEOTIDE SEQUENCE [LARGE SCALE GENOMIC DNA]</scope>
    <source>
        <strain evidence="8">98AG31 / pathotype 3-4-7</strain>
    </source>
</reference>
<dbReference type="eggNOG" id="KOG2385">
    <property type="taxonomic scope" value="Eukaryota"/>
</dbReference>
<dbReference type="InParanoid" id="F4RPU7"/>
<evidence type="ECO:0008006" key="9">
    <source>
        <dbReference type="Google" id="ProtNLM"/>
    </source>
</evidence>
<sequence>MTTNSQLNCSKWEPFHRQILGISIIYSYQEQETIYRSNLSTLSDTTTPSSKGSSQDLLNSRMSYLNLWRKTVLEQIRIDLDSLPNQTTSKDLDELSNHLPSKLYIEILHDLILISLSIPNLQSNQESNQPKDQFKYTATSRALVFRVTHSLRIPLDLVYHAERIVAQELFSLFKETQKESHDQTLSDQSKEALSNSNSKSKWLRYIGAGAGLIVGGVTIGLTGGLAAPLLAPLLVTLSGGGLGFLATAGGSVLIGTLFGIAGGGLTGYRAQRRMKGIEEFEFVRISPSELEPNQTDETKDLTHVPSLHATIVCSGFLLTPTDYKDTWKPAYSETIDSRDIFAIKLETGALLEAGKSLDTYVRDVIVQQGTKEILKRTVLASFISAVALPAVIYKTATVALDNEFLRVRDKCEKGAILLADMIEANAHGTRPLTLVGSSMGAITIFHALLELSKRNVVDTIDQVILIGAPISPSPKEWASVKKIVSRRIVNVYSQNDWVLAILVRLHSLISVRMSIKVAGLGDLGIEGVEEVDVSDLVDGHLDLSKNMKQILDRVGINK</sequence>
<dbReference type="GeneID" id="18925883"/>
<dbReference type="PANTHER" id="PTHR17920">
    <property type="entry name" value="TRANSMEMBRANE AND COILED-COIL DOMAIN-CONTAINING PROTEIN 4 TMCO4"/>
    <property type="match status" value="1"/>
</dbReference>
<dbReference type="EMBL" id="GL883112">
    <property type="protein sequence ID" value="EGG05676.1"/>
    <property type="molecule type" value="Genomic_DNA"/>
</dbReference>
<name>F4RPU7_MELLP</name>
<comment type="subcellular location">
    <subcellularLocation>
        <location evidence="1">Membrane</location>
        <topology evidence="1">Multi-pass membrane protein</topology>
    </subcellularLocation>
</comment>
<evidence type="ECO:0000256" key="2">
    <source>
        <dbReference type="ARBA" id="ARBA00009824"/>
    </source>
</evidence>
<feature type="transmembrane region" description="Helical" evidence="6">
    <location>
        <begin position="242"/>
        <end position="265"/>
    </location>
</feature>
<feature type="transmembrane region" description="Helical" evidence="6">
    <location>
        <begin position="205"/>
        <end position="230"/>
    </location>
</feature>
<gene>
    <name evidence="7" type="ORF">MELLADRAFT_116771</name>
</gene>
<dbReference type="RefSeq" id="XP_007411165.1">
    <property type="nucleotide sequence ID" value="XM_007411103.1"/>
</dbReference>
<dbReference type="OrthoDB" id="277931at2759"/>
<dbReference type="AlphaFoldDB" id="F4RPU7"/>
<evidence type="ECO:0000313" key="7">
    <source>
        <dbReference type="EMBL" id="EGG05676.1"/>
    </source>
</evidence>
<dbReference type="InterPro" id="IPR007941">
    <property type="entry name" value="DUF726"/>
</dbReference>
<evidence type="ECO:0000256" key="5">
    <source>
        <dbReference type="ARBA" id="ARBA00023136"/>
    </source>
</evidence>
<evidence type="ECO:0000256" key="1">
    <source>
        <dbReference type="ARBA" id="ARBA00004141"/>
    </source>
</evidence>
<keyword evidence="8" id="KW-1185">Reference proteome</keyword>
<dbReference type="KEGG" id="mlr:MELLADRAFT_116771"/>
<dbReference type="GO" id="GO:0016020">
    <property type="term" value="C:membrane"/>
    <property type="evidence" value="ECO:0007669"/>
    <property type="project" value="UniProtKB-SubCell"/>
</dbReference>
<comment type="similarity">
    <text evidence="2">Belongs to the TMCO4 family.</text>
</comment>
<dbReference type="HOGENOM" id="CLU_028425_0_0_1"/>
<dbReference type="Gene3D" id="3.40.50.1820">
    <property type="entry name" value="alpha/beta hydrolase"/>
    <property type="match status" value="1"/>
</dbReference>
<dbReference type="InterPro" id="IPR029058">
    <property type="entry name" value="AB_hydrolase_fold"/>
</dbReference>
<proteinExistence type="inferred from homology"/>
<evidence type="ECO:0000256" key="6">
    <source>
        <dbReference type="SAM" id="Phobius"/>
    </source>
</evidence>
<accession>F4RPU7</accession>